<dbReference type="AlphaFoldDB" id="A0A934S863"/>
<protein>
    <submittedName>
        <fullName evidence="1">Uncharacterized protein</fullName>
    </submittedName>
</protein>
<keyword evidence="2" id="KW-1185">Reference proteome</keyword>
<gene>
    <name evidence="1" type="ORF">JIN85_20790</name>
</gene>
<organism evidence="1 2">
    <name type="scientific">Luteolibacter pohnpeiensis</name>
    <dbReference type="NCBI Taxonomy" id="454153"/>
    <lineage>
        <taxon>Bacteria</taxon>
        <taxon>Pseudomonadati</taxon>
        <taxon>Verrucomicrobiota</taxon>
        <taxon>Verrucomicrobiia</taxon>
        <taxon>Verrucomicrobiales</taxon>
        <taxon>Verrucomicrobiaceae</taxon>
        <taxon>Luteolibacter</taxon>
    </lineage>
</organism>
<evidence type="ECO:0000313" key="2">
    <source>
        <dbReference type="Proteomes" id="UP000603141"/>
    </source>
</evidence>
<dbReference type="RefSeq" id="WP_200274432.1">
    <property type="nucleotide sequence ID" value="NZ_JAENIJ010000154.1"/>
</dbReference>
<accession>A0A934S863</accession>
<dbReference type="EMBL" id="JAENIJ010000154">
    <property type="protein sequence ID" value="MBK1884860.1"/>
    <property type="molecule type" value="Genomic_DNA"/>
</dbReference>
<reference evidence="1" key="1">
    <citation type="submission" date="2021-01" db="EMBL/GenBank/DDBJ databases">
        <title>Modified the classification status of verrucomicrobia.</title>
        <authorList>
            <person name="Feng X."/>
        </authorList>
    </citation>
    <scope>NUCLEOTIDE SEQUENCE</scope>
    <source>
        <strain evidence="1">KCTC 22041</strain>
    </source>
</reference>
<name>A0A934S863_9BACT</name>
<proteinExistence type="predicted"/>
<sequence>MSYPLHTIAFAIAERIEKKIPAMKGRVTVWDDTLTSAFSAKLANLRGSHILVKLEDEKNTSKTKAALYHGAYTITYFSSRLLTANEATTRDSVMQALKDHTHGWWPENIPSNGVVWINTKAISHESAKVGDKHLAASVMTLDAPRIPS</sequence>
<dbReference type="Proteomes" id="UP000603141">
    <property type="component" value="Unassembled WGS sequence"/>
</dbReference>
<evidence type="ECO:0000313" key="1">
    <source>
        <dbReference type="EMBL" id="MBK1884860.1"/>
    </source>
</evidence>
<comment type="caution">
    <text evidence="1">The sequence shown here is derived from an EMBL/GenBank/DDBJ whole genome shotgun (WGS) entry which is preliminary data.</text>
</comment>